<dbReference type="PROSITE" id="PS01076">
    <property type="entry name" value="ACETATE_KINASE_2"/>
    <property type="match status" value="1"/>
</dbReference>
<keyword evidence="5 9" id="KW-0547">Nucleotide-binding</keyword>
<keyword evidence="3 9" id="KW-0963">Cytoplasm</keyword>
<dbReference type="EC" id="2.7.2.7" evidence="9"/>
<evidence type="ECO:0000313" key="11">
    <source>
        <dbReference type="EMBL" id="TKJ44246.1"/>
    </source>
</evidence>
<dbReference type="Proteomes" id="UP000317778">
    <property type="component" value="Unassembled WGS sequence"/>
</dbReference>
<dbReference type="HAMAP" id="MF_00542">
    <property type="entry name" value="Butyrate_kinase"/>
    <property type="match status" value="1"/>
</dbReference>
<keyword evidence="7 9" id="KW-0067">ATP-binding</keyword>
<comment type="subcellular location">
    <subcellularLocation>
        <location evidence="1 9">Cytoplasm</location>
    </subcellularLocation>
</comment>
<dbReference type="GO" id="GO:0006083">
    <property type="term" value="P:acetate metabolic process"/>
    <property type="evidence" value="ECO:0007669"/>
    <property type="project" value="TreeGrafter"/>
</dbReference>
<evidence type="ECO:0000256" key="2">
    <source>
        <dbReference type="ARBA" id="ARBA00008748"/>
    </source>
</evidence>
<proteinExistence type="inferred from homology"/>
<dbReference type="InterPro" id="IPR043129">
    <property type="entry name" value="ATPase_NBD"/>
</dbReference>
<evidence type="ECO:0000256" key="7">
    <source>
        <dbReference type="ARBA" id="ARBA00022840"/>
    </source>
</evidence>
<dbReference type="PRINTS" id="PR00471">
    <property type="entry name" value="ACETATEKNASE"/>
</dbReference>
<evidence type="ECO:0000256" key="5">
    <source>
        <dbReference type="ARBA" id="ARBA00022741"/>
    </source>
</evidence>
<organism evidence="11 12">
    <name type="scientific">candidate division TA06 bacterium B3_TA06</name>
    <dbReference type="NCBI Taxonomy" id="2012487"/>
    <lineage>
        <taxon>Bacteria</taxon>
        <taxon>Bacteria division TA06</taxon>
    </lineage>
</organism>
<comment type="caution">
    <text evidence="11">The sequence shown here is derived from an EMBL/GenBank/DDBJ whole genome shotgun (WGS) entry which is preliminary data.</text>
</comment>
<name>A0A532VAM2_UNCT6</name>
<evidence type="ECO:0000256" key="3">
    <source>
        <dbReference type="ARBA" id="ARBA00022490"/>
    </source>
</evidence>
<dbReference type="PANTHER" id="PTHR21060:SF3">
    <property type="entry name" value="BUTYRATE KINASE 2-RELATED"/>
    <property type="match status" value="1"/>
</dbReference>
<dbReference type="Gene3D" id="3.30.420.40">
    <property type="match status" value="2"/>
</dbReference>
<dbReference type="InterPro" id="IPR023865">
    <property type="entry name" value="Aliphatic_acid_kinase_CS"/>
</dbReference>
<dbReference type="GO" id="GO:0005737">
    <property type="term" value="C:cytoplasm"/>
    <property type="evidence" value="ECO:0007669"/>
    <property type="project" value="UniProtKB-SubCell"/>
</dbReference>
<dbReference type="NCBIfam" id="NF002834">
    <property type="entry name" value="PRK03011.1-5"/>
    <property type="match status" value="1"/>
</dbReference>
<dbReference type="AlphaFoldDB" id="A0A532VAM2"/>
<keyword evidence="4 9" id="KW-0808">Transferase</keyword>
<gene>
    <name evidence="9 11" type="primary">buk</name>
    <name evidence="11" type="ORF">CEE36_00445</name>
</gene>
<dbReference type="InterPro" id="IPR011245">
    <property type="entry name" value="Butyrate_kin"/>
</dbReference>
<keyword evidence="6 9" id="KW-0418">Kinase</keyword>
<reference evidence="11 12" key="1">
    <citation type="submission" date="2017-06" db="EMBL/GenBank/DDBJ databases">
        <title>Novel microbial phyla capable of carbon fixation and sulfur reduction in deep-sea sediments.</title>
        <authorList>
            <person name="Huang J."/>
            <person name="Baker B."/>
            <person name="Wang Y."/>
        </authorList>
    </citation>
    <scope>NUCLEOTIDE SEQUENCE [LARGE SCALE GENOMIC DNA]</scope>
    <source>
        <strain evidence="11">B3_TA06</strain>
    </source>
</reference>
<evidence type="ECO:0000256" key="6">
    <source>
        <dbReference type="ARBA" id="ARBA00022777"/>
    </source>
</evidence>
<dbReference type="Pfam" id="PF00871">
    <property type="entry name" value="Acetate_kinase"/>
    <property type="match status" value="1"/>
</dbReference>
<dbReference type="PROSITE" id="PS01075">
    <property type="entry name" value="ACETATE_KINASE_1"/>
    <property type="match status" value="1"/>
</dbReference>
<comment type="catalytic activity">
    <reaction evidence="8 9">
        <text>butanoate + ATP = butanoyl phosphate + ADP</text>
        <dbReference type="Rhea" id="RHEA:13585"/>
        <dbReference type="ChEBI" id="CHEBI:17968"/>
        <dbReference type="ChEBI" id="CHEBI:30616"/>
        <dbReference type="ChEBI" id="CHEBI:58079"/>
        <dbReference type="ChEBI" id="CHEBI:456216"/>
        <dbReference type="EC" id="2.7.2.7"/>
    </reaction>
</comment>
<dbReference type="EMBL" id="NJBO01000001">
    <property type="protein sequence ID" value="TKJ44246.1"/>
    <property type="molecule type" value="Genomic_DNA"/>
</dbReference>
<dbReference type="InterPro" id="IPR000890">
    <property type="entry name" value="Aliphatic_acid_kin_short-chain"/>
</dbReference>
<sequence>MQGTKIIPAVFLRCFGFLRKPRSDGRGSQRKRSFCLGCFRLDIGRGIRILNPKEEHVSELRVLAVNPGSTSTKIAVYEGKEELFSVNLTHPAAQIAKYAKIMDQYEFRRDVILETLAEKGIDTSTLSAVVGRGGLMRPIPGGTYRVNEAMLRDLRAGLQGEHASNLGGLIAYAVAEPLGIPAFIVDPVVVDELEPFARYTGRPEIKRRSIFHALNHKAAARKAAAEMGKKYEEVNLIVAHLGGGISIAAHRKGKVVDVNNALNGDGPIAPERAGSLPAWDLVCFVLDNNYTKQDMKKLLAGKGGVVAYLGTNDMRKVEDRIKAGDKEAAEVLGTVAYTCSKEIGARAAVLCGKVDAVVLTGGLAYDKQFVDWVKTRVKFIAPLKVYPGENEMQSLIEGALRVLAGEEVAQEY</sequence>
<evidence type="ECO:0000256" key="8">
    <source>
        <dbReference type="ARBA" id="ARBA00048596"/>
    </source>
</evidence>
<dbReference type="GO" id="GO:0005524">
    <property type="term" value="F:ATP binding"/>
    <property type="evidence" value="ECO:0007669"/>
    <property type="project" value="UniProtKB-KW"/>
</dbReference>
<evidence type="ECO:0000256" key="10">
    <source>
        <dbReference type="RuleBase" id="RU003835"/>
    </source>
</evidence>
<dbReference type="PANTHER" id="PTHR21060">
    <property type="entry name" value="ACETATE KINASE"/>
    <property type="match status" value="1"/>
</dbReference>
<evidence type="ECO:0000256" key="4">
    <source>
        <dbReference type="ARBA" id="ARBA00022679"/>
    </source>
</evidence>
<dbReference type="CDD" id="cd24011">
    <property type="entry name" value="ASKHA_NBD_BK"/>
    <property type="match status" value="1"/>
</dbReference>
<comment type="similarity">
    <text evidence="2 9 10">Belongs to the acetokinase family.</text>
</comment>
<dbReference type="GO" id="GO:0047761">
    <property type="term" value="F:butyrate kinase activity"/>
    <property type="evidence" value="ECO:0007669"/>
    <property type="project" value="UniProtKB-UniRule"/>
</dbReference>
<evidence type="ECO:0000256" key="9">
    <source>
        <dbReference type="HAMAP-Rule" id="MF_00542"/>
    </source>
</evidence>
<dbReference type="SUPFAM" id="SSF53067">
    <property type="entry name" value="Actin-like ATPase domain"/>
    <property type="match status" value="2"/>
</dbReference>
<evidence type="ECO:0000313" key="12">
    <source>
        <dbReference type="Proteomes" id="UP000317778"/>
    </source>
</evidence>
<evidence type="ECO:0000256" key="1">
    <source>
        <dbReference type="ARBA" id="ARBA00004496"/>
    </source>
</evidence>
<dbReference type="GO" id="GO:0008776">
    <property type="term" value="F:acetate kinase activity"/>
    <property type="evidence" value="ECO:0007669"/>
    <property type="project" value="TreeGrafter"/>
</dbReference>
<accession>A0A532VAM2</accession>
<dbReference type="NCBIfam" id="TIGR02707">
    <property type="entry name" value="butyr_kinase"/>
    <property type="match status" value="1"/>
</dbReference>
<protein>
    <recommendedName>
        <fullName evidence="9">Probable butyrate kinase</fullName>
        <shortName evidence="9">BK</shortName>
        <ecNumber evidence="9">2.7.2.7</ecNumber>
    </recommendedName>
    <alternativeName>
        <fullName evidence="9">Branched-chain carboxylic acid kinase</fullName>
    </alternativeName>
</protein>